<dbReference type="GeneID" id="39578891"/>
<name>A0A3N2Q8S1_SODAK</name>
<feature type="compositionally biased region" description="Acidic residues" evidence="1">
    <location>
        <begin position="27"/>
        <end position="37"/>
    </location>
</feature>
<reference evidence="2 3" key="1">
    <citation type="journal article" date="2018" name="Mol. Ecol.">
        <title>The obligate alkalophilic soda-lake fungus Sodiomyces alkalinus has shifted to a protein diet.</title>
        <authorList>
            <person name="Grum-Grzhimaylo A.A."/>
            <person name="Falkoski D.L."/>
            <person name="van den Heuvel J."/>
            <person name="Valero-Jimenez C.A."/>
            <person name="Min B."/>
            <person name="Choi I.G."/>
            <person name="Lipzen A."/>
            <person name="Daum C.G."/>
            <person name="Aanen D.K."/>
            <person name="Tsang A."/>
            <person name="Henrissat B."/>
            <person name="Bilanenko E.N."/>
            <person name="de Vries R.P."/>
            <person name="van Kan J.A.L."/>
            <person name="Grigoriev I.V."/>
            <person name="Debets A.J.M."/>
        </authorList>
    </citation>
    <scope>NUCLEOTIDE SEQUENCE [LARGE SCALE GENOMIC DNA]</scope>
    <source>
        <strain evidence="2 3">F11</strain>
    </source>
</reference>
<feature type="region of interest" description="Disordered" evidence="1">
    <location>
        <begin position="1"/>
        <end position="54"/>
    </location>
</feature>
<dbReference type="InterPro" id="IPR029056">
    <property type="entry name" value="Ribokinase-like"/>
</dbReference>
<dbReference type="RefSeq" id="XP_028470979.1">
    <property type="nucleotide sequence ID" value="XM_028610413.1"/>
</dbReference>
<proteinExistence type="predicted"/>
<gene>
    <name evidence="2" type="ORF">SODALDRAFT_327351</name>
</gene>
<sequence length="139" mass="15194">MTLEEFATVAEPMARGRRQVGHGGSSIDDDEDEDDDSSSSSTTTTTTTTTTSAGDNWWWHFQGRIPDVTVQCMRVLRSVFGENVRVSVEIEKPGRAGLRELAAEADVVFYSRSWAEVSDSNPLPQNLPDCPGWLAAPAC</sequence>
<dbReference type="Proteomes" id="UP000272025">
    <property type="component" value="Unassembled WGS sequence"/>
</dbReference>
<protein>
    <submittedName>
        <fullName evidence="2">Uncharacterized protein</fullName>
    </submittedName>
</protein>
<dbReference type="STRING" id="1314773.A0A3N2Q8S1"/>
<dbReference type="Gene3D" id="3.40.1190.20">
    <property type="match status" value="1"/>
</dbReference>
<dbReference type="AlphaFoldDB" id="A0A3N2Q8S1"/>
<dbReference type="OrthoDB" id="204058at2759"/>
<dbReference type="EMBL" id="ML119051">
    <property type="protein sequence ID" value="ROT43173.1"/>
    <property type="molecule type" value="Genomic_DNA"/>
</dbReference>
<keyword evidence="3" id="KW-1185">Reference proteome</keyword>
<organism evidence="2 3">
    <name type="scientific">Sodiomyces alkalinus (strain CBS 110278 / VKM F-3762 / F11)</name>
    <name type="common">Alkaliphilic filamentous fungus</name>
    <dbReference type="NCBI Taxonomy" id="1314773"/>
    <lineage>
        <taxon>Eukaryota</taxon>
        <taxon>Fungi</taxon>
        <taxon>Dikarya</taxon>
        <taxon>Ascomycota</taxon>
        <taxon>Pezizomycotina</taxon>
        <taxon>Sordariomycetes</taxon>
        <taxon>Hypocreomycetidae</taxon>
        <taxon>Glomerellales</taxon>
        <taxon>Plectosphaerellaceae</taxon>
        <taxon>Sodiomyces</taxon>
    </lineage>
</organism>
<evidence type="ECO:0000313" key="2">
    <source>
        <dbReference type="EMBL" id="ROT43173.1"/>
    </source>
</evidence>
<evidence type="ECO:0000313" key="3">
    <source>
        <dbReference type="Proteomes" id="UP000272025"/>
    </source>
</evidence>
<feature type="compositionally biased region" description="Low complexity" evidence="1">
    <location>
        <begin position="38"/>
        <end position="52"/>
    </location>
</feature>
<accession>A0A3N2Q8S1</accession>
<evidence type="ECO:0000256" key="1">
    <source>
        <dbReference type="SAM" id="MobiDB-lite"/>
    </source>
</evidence>